<comment type="caution">
    <text evidence="2">The sequence shown here is derived from an EMBL/GenBank/DDBJ whole genome shotgun (WGS) entry which is preliminary data.</text>
</comment>
<protein>
    <submittedName>
        <fullName evidence="4">PCMD domain-containing protein</fullName>
    </submittedName>
</protein>
<dbReference type="Gene3D" id="2.60.120.890">
    <property type="entry name" value="BT2081, beta-jelly-roll domain"/>
    <property type="match status" value="1"/>
</dbReference>
<dbReference type="InterPro" id="IPR038653">
    <property type="entry name" value="Put_CMD_sf"/>
</dbReference>
<evidence type="ECO:0000313" key="5">
    <source>
        <dbReference type="EMBL" id="RGX10129.1"/>
    </source>
</evidence>
<dbReference type="Proteomes" id="UP000435985">
    <property type="component" value="Unassembled WGS sequence"/>
</dbReference>
<gene>
    <name evidence="5" type="ORF">DWV35_10510</name>
    <name evidence="3" type="ORF">F3B98_12655</name>
    <name evidence="2" type="ORF">F3D66_08665</name>
    <name evidence="4" type="ORF">PO382_14300</name>
</gene>
<evidence type="ECO:0000313" key="2">
    <source>
        <dbReference type="EMBL" id="KAA4100306.1"/>
    </source>
</evidence>
<dbReference type="Gene3D" id="2.60.40.2340">
    <property type="match status" value="1"/>
</dbReference>
<reference evidence="7 8" key="2">
    <citation type="journal article" date="2019" name="Nat. Med.">
        <title>A library of human gut bacterial isolates paired with longitudinal multiomics data enables mechanistic microbiome research.</title>
        <authorList>
            <person name="Poyet M."/>
            <person name="Groussin M."/>
            <person name="Gibbons S.M."/>
            <person name="Avila-Pacheco J."/>
            <person name="Jiang X."/>
            <person name="Kearney S.M."/>
            <person name="Perrotta A.R."/>
            <person name="Berdy B."/>
            <person name="Zhao S."/>
            <person name="Lieberman T.D."/>
            <person name="Swanson P.K."/>
            <person name="Smith M."/>
            <person name="Roesemann S."/>
            <person name="Alexander J.E."/>
            <person name="Rich S.A."/>
            <person name="Livny J."/>
            <person name="Vlamakis H."/>
            <person name="Clish C."/>
            <person name="Bullock K."/>
            <person name="Deik A."/>
            <person name="Scott J."/>
            <person name="Pierce K.A."/>
            <person name="Xavier R.J."/>
            <person name="Alm E.J."/>
        </authorList>
    </citation>
    <scope>NUCLEOTIDE SEQUENCE [LARGE SCALE GENOMIC DNA]</scope>
    <source>
        <strain evidence="2 8">BIOML-A134</strain>
        <strain evidence="3 7">BIOML-A14</strain>
    </source>
</reference>
<dbReference type="EMBL" id="JAQNZF010000018">
    <property type="protein sequence ID" value="MDC2743393.1"/>
    <property type="molecule type" value="Genomic_DNA"/>
</dbReference>
<reference evidence="5 6" key="1">
    <citation type="submission" date="2018-08" db="EMBL/GenBank/DDBJ databases">
        <title>A genome reference for cultivated species of the human gut microbiota.</title>
        <authorList>
            <person name="Zou Y."/>
            <person name="Xue W."/>
            <person name="Luo G."/>
        </authorList>
    </citation>
    <scope>NUCLEOTIDE SEQUENCE [LARGE SCALE GENOMIC DNA]</scope>
    <source>
        <strain evidence="5 6">AF04-46</strain>
    </source>
</reference>
<evidence type="ECO:0000313" key="3">
    <source>
        <dbReference type="EMBL" id="KAA4663862.1"/>
    </source>
</evidence>
<dbReference type="Proteomes" id="UP000473905">
    <property type="component" value="Unassembled WGS sequence"/>
</dbReference>
<dbReference type="EMBL" id="QSBI01000011">
    <property type="protein sequence ID" value="RGX10129.1"/>
    <property type="molecule type" value="Genomic_DNA"/>
</dbReference>
<proteinExistence type="predicted"/>
<evidence type="ECO:0000313" key="4">
    <source>
        <dbReference type="EMBL" id="MDC2743393.1"/>
    </source>
</evidence>
<dbReference type="EMBL" id="VWFO01000014">
    <property type="protein sequence ID" value="KAA4663862.1"/>
    <property type="molecule type" value="Genomic_DNA"/>
</dbReference>
<dbReference type="PROSITE" id="PS51257">
    <property type="entry name" value="PROKAR_LIPOPROTEIN"/>
    <property type="match status" value="1"/>
</dbReference>
<dbReference type="Proteomes" id="UP001219389">
    <property type="component" value="Unassembled WGS sequence"/>
</dbReference>
<dbReference type="EMBL" id="VWKB01000011">
    <property type="protein sequence ID" value="KAA4100306.1"/>
    <property type="molecule type" value="Genomic_DNA"/>
</dbReference>
<feature type="domain" description="Putative carbohydrate metabolism" evidence="1">
    <location>
        <begin position="128"/>
        <end position="370"/>
    </location>
</feature>
<reference evidence="4" key="3">
    <citation type="submission" date="2022-10" db="EMBL/GenBank/DDBJ databases">
        <title>Human gut microbiome strain richness.</title>
        <authorList>
            <person name="Chen-Liaw A."/>
        </authorList>
    </citation>
    <scope>NUCLEOTIDE SEQUENCE</scope>
    <source>
        <strain evidence="4">BSD2780120875st1_E1_BSD2780120875_150330</strain>
    </source>
</reference>
<evidence type="ECO:0000313" key="6">
    <source>
        <dbReference type="Proteomes" id="UP000286031"/>
    </source>
</evidence>
<dbReference type="Pfam" id="PF13201">
    <property type="entry name" value="PCMD"/>
    <property type="match status" value="1"/>
</dbReference>
<keyword evidence="8" id="KW-1185">Reference proteome</keyword>
<dbReference type="RefSeq" id="WP_004310075.1">
    <property type="nucleotide sequence ID" value="NZ_CAAKNR010000227.1"/>
</dbReference>
<name>A0A139KPB4_BACOV</name>
<evidence type="ECO:0000313" key="8">
    <source>
        <dbReference type="Proteomes" id="UP000473905"/>
    </source>
</evidence>
<evidence type="ECO:0000259" key="1">
    <source>
        <dbReference type="Pfam" id="PF13201"/>
    </source>
</evidence>
<organism evidence="2 8">
    <name type="scientific">Bacteroides ovatus</name>
    <dbReference type="NCBI Taxonomy" id="28116"/>
    <lineage>
        <taxon>Bacteria</taxon>
        <taxon>Pseudomonadati</taxon>
        <taxon>Bacteroidota</taxon>
        <taxon>Bacteroidia</taxon>
        <taxon>Bacteroidales</taxon>
        <taxon>Bacteroidaceae</taxon>
        <taxon>Bacteroides</taxon>
    </lineage>
</organism>
<evidence type="ECO:0000313" key="7">
    <source>
        <dbReference type="Proteomes" id="UP000435985"/>
    </source>
</evidence>
<dbReference type="AlphaFoldDB" id="A0A139KPB4"/>
<sequence length="381" mass="41683">MKLKNLFAGMILCLAVASCIQDEALNVEAAIDGCSGNDIQQCLIDPNEFTVQLYVSRAADPSKININFDLPAGASIAPVKQLAEDGVNTYNFKDENNPREFKVTSEDSDFSATYTIRLWQTEMPITYNFETLSSDNPYHKFTEENPSAGAIIRRLELASGNPGFELTKMAKTPEDYPTVQVNGGVDGGKCVKLETKNTGSFGSMVNMHIAAGNLFIGSFEVGQALSDAMKATHFGFPFFYYPLELKGSYKYKAGPIFSSKGVPVEGKKDKCDIYGVLYETDANVQFLDGSTSLNSPNIVALARNLEKLPETDSWTEFSFKFEPKNGKSIDSDKLEKGIYKLAIVFSSSVDGAKFEGAVGSTLYVDKVKIVQTSDPNEYPAN</sequence>
<accession>A0A139KPB4</accession>
<dbReference type="Proteomes" id="UP000286031">
    <property type="component" value="Unassembled WGS sequence"/>
</dbReference>
<dbReference type="InterPro" id="IPR025112">
    <property type="entry name" value="PCMD"/>
</dbReference>